<organism evidence="8 9">
    <name type="scientific">Tenacibaculum geojense</name>
    <dbReference type="NCBI Taxonomy" id="915352"/>
    <lineage>
        <taxon>Bacteria</taxon>
        <taxon>Pseudomonadati</taxon>
        <taxon>Bacteroidota</taxon>
        <taxon>Flavobacteriia</taxon>
        <taxon>Flavobacteriales</taxon>
        <taxon>Flavobacteriaceae</taxon>
        <taxon>Tenacibaculum</taxon>
    </lineage>
</organism>
<keyword evidence="5 8" id="KW-0012">Acyltransferase</keyword>
<evidence type="ECO:0000256" key="5">
    <source>
        <dbReference type="ARBA" id="ARBA00023315"/>
    </source>
</evidence>
<comment type="caution">
    <text evidence="8">The sequence shown here is derived from an EMBL/GenBank/DDBJ whole genome shotgun (WGS) entry which is preliminary data.</text>
</comment>
<gene>
    <name evidence="8" type="ORF">ACFQ1U_11975</name>
</gene>
<dbReference type="Proteomes" id="UP001597062">
    <property type="component" value="Unassembled WGS sequence"/>
</dbReference>
<keyword evidence="6" id="KW-0472">Membrane</keyword>
<sequence>MKIISYFLSVIFAITFFLILLIFHPIQWICFNVFGYKAHKWSVDTLNWFLVKSLLCLGISVKFINKQTIPENTTIIFAANHQSMFDIPPLIWYLRKHHPKFVSKIELGKGIPSISYNLKHGGAALIDRKDRLQAITELTNFSKRINKNNWSAVIFPEGTRSRNGAPKKFSTGGLKTIINHNKEAYIVPISINNSWKIFKYGKFPLGIFSPLHIEVHKPIHLKDKNTEEVLIEVENTIKSNINVIK</sequence>
<dbReference type="SMART" id="SM00563">
    <property type="entry name" value="PlsC"/>
    <property type="match status" value="1"/>
</dbReference>
<dbReference type="RefSeq" id="WP_386108673.1">
    <property type="nucleotide sequence ID" value="NZ_JBHTJR010000051.1"/>
</dbReference>
<dbReference type="EMBL" id="JBHTJR010000051">
    <property type="protein sequence ID" value="MFD0993924.1"/>
    <property type="molecule type" value="Genomic_DNA"/>
</dbReference>
<proteinExistence type="predicted"/>
<accession>A0ABW3JU69</accession>
<dbReference type="GO" id="GO:0016746">
    <property type="term" value="F:acyltransferase activity"/>
    <property type="evidence" value="ECO:0007669"/>
    <property type="project" value="UniProtKB-KW"/>
</dbReference>
<keyword evidence="2" id="KW-0444">Lipid biosynthesis</keyword>
<keyword evidence="4" id="KW-0443">Lipid metabolism</keyword>
<dbReference type="InterPro" id="IPR002123">
    <property type="entry name" value="Plipid/glycerol_acylTrfase"/>
</dbReference>
<dbReference type="PANTHER" id="PTHR10434">
    <property type="entry name" value="1-ACYL-SN-GLYCEROL-3-PHOSPHATE ACYLTRANSFERASE"/>
    <property type="match status" value="1"/>
</dbReference>
<keyword evidence="3" id="KW-0808">Transferase</keyword>
<evidence type="ECO:0000313" key="9">
    <source>
        <dbReference type="Proteomes" id="UP001597062"/>
    </source>
</evidence>
<dbReference type="SUPFAM" id="SSF69593">
    <property type="entry name" value="Glycerol-3-phosphate (1)-acyltransferase"/>
    <property type="match status" value="1"/>
</dbReference>
<keyword evidence="6" id="KW-0812">Transmembrane</keyword>
<comment type="pathway">
    <text evidence="1">Lipid metabolism.</text>
</comment>
<evidence type="ECO:0000259" key="7">
    <source>
        <dbReference type="SMART" id="SM00563"/>
    </source>
</evidence>
<reference evidence="9" key="1">
    <citation type="journal article" date="2019" name="Int. J. Syst. Evol. Microbiol.">
        <title>The Global Catalogue of Microorganisms (GCM) 10K type strain sequencing project: providing services to taxonomists for standard genome sequencing and annotation.</title>
        <authorList>
            <consortium name="The Broad Institute Genomics Platform"/>
            <consortium name="The Broad Institute Genome Sequencing Center for Infectious Disease"/>
            <person name="Wu L."/>
            <person name="Ma J."/>
        </authorList>
    </citation>
    <scope>NUCLEOTIDE SEQUENCE [LARGE SCALE GENOMIC DNA]</scope>
    <source>
        <strain evidence="9">CCUG 60527</strain>
    </source>
</reference>
<dbReference type="CDD" id="cd07989">
    <property type="entry name" value="LPLAT_AGPAT-like"/>
    <property type="match status" value="1"/>
</dbReference>
<protein>
    <submittedName>
        <fullName evidence="8">Lysophospholipid acyltransferase family protein</fullName>
    </submittedName>
</protein>
<evidence type="ECO:0000256" key="1">
    <source>
        <dbReference type="ARBA" id="ARBA00005189"/>
    </source>
</evidence>
<dbReference type="PANTHER" id="PTHR10434:SF64">
    <property type="entry name" value="1-ACYL-SN-GLYCEROL-3-PHOSPHATE ACYLTRANSFERASE-RELATED"/>
    <property type="match status" value="1"/>
</dbReference>
<evidence type="ECO:0000256" key="2">
    <source>
        <dbReference type="ARBA" id="ARBA00022516"/>
    </source>
</evidence>
<dbReference type="Pfam" id="PF01553">
    <property type="entry name" value="Acyltransferase"/>
    <property type="match status" value="1"/>
</dbReference>
<evidence type="ECO:0000256" key="3">
    <source>
        <dbReference type="ARBA" id="ARBA00022679"/>
    </source>
</evidence>
<evidence type="ECO:0000256" key="6">
    <source>
        <dbReference type="SAM" id="Phobius"/>
    </source>
</evidence>
<keyword evidence="9" id="KW-1185">Reference proteome</keyword>
<feature type="transmembrane region" description="Helical" evidence="6">
    <location>
        <begin position="7"/>
        <end position="26"/>
    </location>
</feature>
<name>A0ABW3JU69_9FLAO</name>
<evidence type="ECO:0000256" key="4">
    <source>
        <dbReference type="ARBA" id="ARBA00023098"/>
    </source>
</evidence>
<keyword evidence="6" id="KW-1133">Transmembrane helix</keyword>
<feature type="domain" description="Phospholipid/glycerol acyltransferase" evidence="7">
    <location>
        <begin position="75"/>
        <end position="194"/>
    </location>
</feature>
<evidence type="ECO:0000313" key="8">
    <source>
        <dbReference type="EMBL" id="MFD0993924.1"/>
    </source>
</evidence>